<comment type="subunit">
    <text evidence="4">AMPK is a heterotrimer of an alpha catalytic subunit (PRKAA1 or PRKAA2), a beta (PRKAB1 or PRKAB2) and a gamma non-catalytic subunits (PRKAG1, PRKAG2 or PRKAG3). Interacts with FNIP1 and FNIP2.</text>
</comment>
<keyword evidence="3 5" id="KW-0129">CBS domain</keyword>
<proteinExistence type="inferred from homology"/>
<dbReference type="Proteomes" id="UP000271889">
    <property type="component" value="Unassembled WGS sequence"/>
</dbReference>
<sequence>MCFFIFPFFFVIFFVSVLPIDVSRDQDLAHYHRFDAFSLITIREFREIAFKAGKLRSLVSISATDNLLDVVRTLSSHRVHRIPVFDPETGNPMHLLTYRRILKFMWTFGQTLFPPDYQVRTPKELDIGTWSNVHFVYPETRLIECLDLLLDHNISGVPVVERNTQKVVDVYSRFDAIGIALHDDEFTGDTTVKEALDFKHICQGGRERVVSVRETDPFLFVVSTLVDHNVHRVCVLDENQALLVYFDFNSFCPEHGTFQGVISLSDVMDALVVQPAKFLRAPTALRHVSQESFDLSNMELYMRSLQEGEEELDELS</sequence>
<feature type="domain" description="CBS" evidence="7">
    <location>
        <begin position="205"/>
        <end position="278"/>
    </location>
</feature>
<dbReference type="PANTHER" id="PTHR13780:SF19">
    <property type="entry name" value="CBS DOMAIN-CONTAINING PROTEIN"/>
    <property type="match status" value="1"/>
</dbReference>
<dbReference type="SMART" id="SM00116">
    <property type="entry name" value="CBS"/>
    <property type="match status" value="3"/>
</dbReference>
<feature type="chain" id="PRO_5018274767" description="CBS domain-containing protein" evidence="6">
    <location>
        <begin position="20"/>
        <end position="316"/>
    </location>
</feature>
<feature type="non-terminal residue" evidence="8">
    <location>
        <position position="316"/>
    </location>
</feature>
<dbReference type="GO" id="GO:0031588">
    <property type="term" value="C:nucleotide-activated protein kinase complex"/>
    <property type="evidence" value="ECO:0007669"/>
    <property type="project" value="TreeGrafter"/>
</dbReference>
<feature type="signal peptide" evidence="6">
    <location>
        <begin position="1"/>
        <end position="19"/>
    </location>
</feature>
<comment type="similarity">
    <text evidence="1">Belongs to the 5'-AMP-activated protein kinase gamma subunit family.</text>
</comment>
<evidence type="ECO:0000256" key="6">
    <source>
        <dbReference type="SAM" id="SignalP"/>
    </source>
</evidence>
<feature type="domain" description="CBS" evidence="7">
    <location>
        <begin position="127"/>
        <end position="186"/>
    </location>
</feature>
<dbReference type="GO" id="GO:0005634">
    <property type="term" value="C:nucleus"/>
    <property type="evidence" value="ECO:0007669"/>
    <property type="project" value="TreeGrafter"/>
</dbReference>
<dbReference type="PANTHER" id="PTHR13780">
    <property type="entry name" value="AMP-ACTIVATED PROTEIN KINASE, GAMMA REGULATORY SUBUNIT"/>
    <property type="match status" value="1"/>
</dbReference>
<evidence type="ECO:0000256" key="3">
    <source>
        <dbReference type="ARBA" id="ARBA00023122"/>
    </source>
</evidence>
<dbReference type="InterPro" id="IPR046342">
    <property type="entry name" value="CBS_dom_sf"/>
</dbReference>
<dbReference type="InterPro" id="IPR050511">
    <property type="entry name" value="AMPK_gamma/SDS23_families"/>
</dbReference>
<evidence type="ECO:0000256" key="4">
    <source>
        <dbReference type="ARBA" id="ARBA00025878"/>
    </source>
</evidence>
<dbReference type="Gene3D" id="3.10.580.10">
    <property type="entry name" value="CBS-domain"/>
    <property type="match status" value="2"/>
</dbReference>
<dbReference type="GO" id="GO:0019901">
    <property type="term" value="F:protein kinase binding"/>
    <property type="evidence" value="ECO:0007669"/>
    <property type="project" value="TreeGrafter"/>
</dbReference>
<dbReference type="GO" id="GO:0016208">
    <property type="term" value="F:AMP binding"/>
    <property type="evidence" value="ECO:0007669"/>
    <property type="project" value="TreeGrafter"/>
</dbReference>
<evidence type="ECO:0000256" key="5">
    <source>
        <dbReference type="PROSITE-ProRule" id="PRU00703"/>
    </source>
</evidence>
<dbReference type="EMBL" id="UYRV01004057">
    <property type="protein sequence ID" value="VDK51031.1"/>
    <property type="molecule type" value="Genomic_DNA"/>
</dbReference>
<evidence type="ECO:0000313" key="8">
    <source>
        <dbReference type="EMBL" id="VDK51031.1"/>
    </source>
</evidence>
<dbReference type="GO" id="GO:0005737">
    <property type="term" value="C:cytoplasm"/>
    <property type="evidence" value="ECO:0007669"/>
    <property type="project" value="TreeGrafter"/>
</dbReference>
<keyword evidence="2" id="KW-0677">Repeat</keyword>
<dbReference type="PROSITE" id="PS51371">
    <property type="entry name" value="CBS"/>
    <property type="match status" value="3"/>
</dbReference>
<evidence type="ECO:0000259" key="7">
    <source>
        <dbReference type="PROSITE" id="PS51371"/>
    </source>
</evidence>
<gene>
    <name evidence="8" type="ORF">CGOC_LOCUS1943</name>
</gene>
<dbReference type="InterPro" id="IPR000644">
    <property type="entry name" value="CBS_dom"/>
</dbReference>
<accession>A0A3P6S8Y5</accession>
<evidence type="ECO:0000256" key="2">
    <source>
        <dbReference type="ARBA" id="ARBA00022737"/>
    </source>
</evidence>
<evidence type="ECO:0000256" key="1">
    <source>
        <dbReference type="ARBA" id="ARBA00006750"/>
    </source>
</evidence>
<evidence type="ECO:0000313" key="9">
    <source>
        <dbReference type="Proteomes" id="UP000271889"/>
    </source>
</evidence>
<dbReference type="Pfam" id="PF00571">
    <property type="entry name" value="CBS"/>
    <property type="match status" value="2"/>
</dbReference>
<feature type="domain" description="CBS" evidence="7">
    <location>
        <begin position="54"/>
        <end position="112"/>
    </location>
</feature>
<organism evidence="8 9">
    <name type="scientific">Cylicostephanus goldi</name>
    <name type="common">Nematode worm</name>
    <dbReference type="NCBI Taxonomy" id="71465"/>
    <lineage>
        <taxon>Eukaryota</taxon>
        <taxon>Metazoa</taxon>
        <taxon>Ecdysozoa</taxon>
        <taxon>Nematoda</taxon>
        <taxon>Chromadorea</taxon>
        <taxon>Rhabditida</taxon>
        <taxon>Rhabditina</taxon>
        <taxon>Rhabditomorpha</taxon>
        <taxon>Strongyloidea</taxon>
        <taxon>Strongylidae</taxon>
        <taxon>Cylicostephanus</taxon>
    </lineage>
</organism>
<protein>
    <recommendedName>
        <fullName evidence="7">CBS domain-containing protein</fullName>
    </recommendedName>
</protein>
<keyword evidence="6" id="KW-0732">Signal</keyword>
<dbReference type="OrthoDB" id="449052at2759"/>
<name>A0A3P6S8Y5_CYLGO</name>
<dbReference type="SUPFAM" id="SSF54631">
    <property type="entry name" value="CBS-domain pair"/>
    <property type="match status" value="2"/>
</dbReference>
<reference evidence="8 9" key="1">
    <citation type="submission" date="2018-11" db="EMBL/GenBank/DDBJ databases">
        <authorList>
            <consortium name="Pathogen Informatics"/>
        </authorList>
    </citation>
    <scope>NUCLEOTIDE SEQUENCE [LARGE SCALE GENOMIC DNA]</scope>
</reference>
<dbReference type="AlphaFoldDB" id="A0A3P6S8Y5"/>
<dbReference type="GO" id="GO:0019887">
    <property type="term" value="F:protein kinase regulator activity"/>
    <property type="evidence" value="ECO:0007669"/>
    <property type="project" value="TreeGrafter"/>
</dbReference>
<keyword evidence="9" id="KW-1185">Reference proteome</keyword>